<accession>A0A926EWQ2</accession>
<sequence>MVHLFYKNKKDNIEICYDENEYEGNLTLGKKDKPFNYNTLEPSILRANSLKILNSVFNTNYESDDELHKFMKANKTDCALKIFSSERNIEYPDYIMRAIL</sequence>
<name>A0A926EWQ2_9FIRM</name>
<evidence type="ECO:0000313" key="2">
    <source>
        <dbReference type="Proteomes" id="UP000601171"/>
    </source>
</evidence>
<protein>
    <submittedName>
        <fullName evidence="1">Uncharacterized protein</fullName>
    </submittedName>
</protein>
<dbReference type="EMBL" id="JACRTG010000016">
    <property type="protein sequence ID" value="MBC8587709.1"/>
    <property type="molecule type" value="Genomic_DNA"/>
</dbReference>
<reference evidence="1" key="1">
    <citation type="submission" date="2020-08" db="EMBL/GenBank/DDBJ databases">
        <title>Genome public.</title>
        <authorList>
            <person name="Liu C."/>
            <person name="Sun Q."/>
        </authorList>
    </citation>
    <scope>NUCLEOTIDE SEQUENCE</scope>
    <source>
        <strain evidence="1">BX21</strain>
    </source>
</reference>
<dbReference type="AlphaFoldDB" id="A0A926EWQ2"/>
<dbReference type="RefSeq" id="WP_228109502.1">
    <property type="nucleotide sequence ID" value="NZ_JACRTG010000016.1"/>
</dbReference>
<gene>
    <name evidence="1" type="ORF">H8707_05590</name>
</gene>
<dbReference type="Proteomes" id="UP000601171">
    <property type="component" value="Unassembled WGS sequence"/>
</dbReference>
<keyword evidence="2" id="KW-1185">Reference proteome</keyword>
<comment type="caution">
    <text evidence="1">The sequence shown here is derived from an EMBL/GenBank/DDBJ whole genome shotgun (WGS) entry which is preliminary data.</text>
</comment>
<evidence type="ECO:0000313" key="1">
    <source>
        <dbReference type="EMBL" id="MBC8587709.1"/>
    </source>
</evidence>
<organism evidence="1 2">
    <name type="scientific">Paratissierella segnis</name>
    <dbReference type="NCBI Taxonomy" id="2763679"/>
    <lineage>
        <taxon>Bacteria</taxon>
        <taxon>Bacillati</taxon>
        <taxon>Bacillota</taxon>
        <taxon>Tissierellia</taxon>
        <taxon>Tissierellales</taxon>
        <taxon>Tissierellaceae</taxon>
        <taxon>Paratissierella</taxon>
    </lineage>
</organism>
<proteinExistence type="predicted"/>